<dbReference type="Proteomes" id="UP000238823">
    <property type="component" value="Unassembled WGS sequence"/>
</dbReference>
<organism evidence="2 3">
    <name type="scientific">Enhygromyxa salina</name>
    <dbReference type="NCBI Taxonomy" id="215803"/>
    <lineage>
        <taxon>Bacteria</taxon>
        <taxon>Pseudomonadati</taxon>
        <taxon>Myxococcota</taxon>
        <taxon>Polyangia</taxon>
        <taxon>Nannocystales</taxon>
        <taxon>Nannocystaceae</taxon>
        <taxon>Enhygromyxa</taxon>
    </lineage>
</organism>
<proteinExistence type="predicted"/>
<comment type="caution">
    <text evidence="2">The sequence shown here is derived from an EMBL/GenBank/DDBJ whole genome shotgun (WGS) entry which is preliminary data.</text>
</comment>
<dbReference type="InterPro" id="IPR051531">
    <property type="entry name" value="N-acetyltransferase"/>
</dbReference>
<evidence type="ECO:0000259" key="1">
    <source>
        <dbReference type="PROSITE" id="PS51186"/>
    </source>
</evidence>
<evidence type="ECO:0000313" key="2">
    <source>
        <dbReference type="EMBL" id="PRQ10079.1"/>
    </source>
</evidence>
<dbReference type="AlphaFoldDB" id="A0A2S9YYE0"/>
<protein>
    <recommendedName>
        <fullName evidence="1">N-acetyltransferase domain-containing protein</fullName>
    </recommendedName>
</protein>
<dbReference type="GO" id="GO:0016747">
    <property type="term" value="F:acyltransferase activity, transferring groups other than amino-acyl groups"/>
    <property type="evidence" value="ECO:0007669"/>
    <property type="project" value="InterPro"/>
</dbReference>
<dbReference type="PANTHER" id="PTHR43792:SF1">
    <property type="entry name" value="N-ACETYLTRANSFERASE DOMAIN-CONTAINING PROTEIN"/>
    <property type="match status" value="1"/>
</dbReference>
<dbReference type="PROSITE" id="PS51186">
    <property type="entry name" value="GNAT"/>
    <property type="match status" value="1"/>
</dbReference>
<reference evidence="2 3" key="1">
    <citation type="submission" date="2018-03" db="EMBL/GenBank/DDBJ databases">
        <title>Draft Genome Sequences of the Obligatory Marine Myxobacteria Enhygromyxa salina SWB007.</title>
        <authorList>
            <person name="Poehlein A."/>
            <person name="Moghaddam J.A."/>
            <person name="Harms H."/>
            <person name="Alanjari M."/>
            <person name="Koenig G.M."/>
            <person name="Daniel R."/>
            <person name="Schaeberle T.F."/>
        </authorList>
    </citation>
    <scope>NUCLEOTIDE SEQUENCE [LARGE SCALE GENOMIC DNA]</scope>
    <source>
        <strain evidence="2 3">SWB007</strain>
    </source>
</reference>
<dbReference type="InterPro" id="IPR000182">
    <property type="entry name" value="GNAT_dom"/>
</dbReference>
<dbReference type="InterPro" id="IPR016181">
    <property type="entry name" value="Acyl_CoA_acyltransferase"/>
</dbReference>
<dbReference type="Pfam" id="PF13302">
    <property type="entry name" value="Acetyltransf_3"/>
    <property type="match status" value="1"/>
</dbReference>
<gene>
    <name evidence="2" type="ORF">ENSA7_02850</name>
</gene>
<dbReference type="SUPFAM" id="SSF55729">
    <property type="entry name" value="Acyl-CoA N-acyltransferases (Nat)"/>
    <property type="match status" value="1"/>
</dbReference>
<name>A0A2S9YYE0_9BACT</name>
<dbReference type="PANTHER" id="PTHR43792">
    <property type="entry name" value="GNAT FAMILY, PUTATIVE (AFU_ORTHOLOGUE AFUA_3G00765)-RELATED-RELATED"/>
    <property type="match status" value="1"/>
</dbReference>
<dbReference type="Gene3D" id="3.40.630.30">
    <property type="match status" value="1"/>
</dbReference>
<evidence type="ECO:0000313" key="3">
    <source>
        <dbReference type="Proteomes" id="UP000238823"/>
    </source>
</evidence>
<dbReference type="EMBL" id="PVNL01000004">
    <property type="protein sequence ID" value="PRQ10079.1"/>
    <property type="molecule type" value="Genomic_DNA"/>
</dbReference>
<feature type="domain" description="N-acetyltransferase" evidence="1">
    <location>
        <begin position="1"/>
        <end position="162"/>
    </location>
</feature>
<sequence length="175" mass="19602">MWLRPVAEADLDALVSLDADPEVMRYISGGVPNSREDYERGLLARMRAHVDQPYGFFSAFTNPSEGEYLGWFHLRPSVFDEHMLELGYRLRREAWGRGLATEGSRTLLDHAFGTLDQTVVDACALPVNTASIAVMRKLGMTYVGTFSHPRVTQMQVARYWIHRSGHPSAGSRGAC</sequence>
<accession>A0A2S9YYE0</accession>